<reference evidence="1 2" key="1">
    <citation type="submission" date="2015-03" db="EMBL/GenBank/DDBJ databases">
        <authorList>
            <consortium name="Pathogen Informatics"/>
        </authorList>
    </citation>
    <scope>NUCLEOTIDE SEQUENCE [LARGE SCALE GENOMIC DNA]</scope>
    <source>
        <strain evidence="1 2">A1104</strain>
    </source>
</reference>
<accession>A0A655CIL2</accession>
<dbReference type="EMBL" id="CQPA01000012">
    <property type="protein sequence ID" value="CNU14661.1"/>
    <property type="molecule type" value="Genomic_DNA"/>
</dbReference>
<gene>
    <name evidence="1" type="ORF">ERS008198_02035</name>
</gene>
<dbReference type="AlphaFoldDB" id="A0A655CIL2"/>
<name>A0A655CIL2_SALET</name>
<dbReference type="Proteomes" id="UP000041314">
    <property type="component" value="Unassembled WGS sequence"/>
</dbReference>
<sequence>MNGDDSLVDIGDTFIQAGNDSRELKRHGIAHGIGNINGSRAGVYSGFHHARQIVNRRPASILAGELYVISVITRPLNHVYRAFDDLIQRAAQLGGDVHWRGGDKSMDAKRVGDLQRLCRDVDVFFYTTRQGANAAVFDGAGDGLDRFKITRRRDREAYFHDINTHALKGQGNLQLLFRAQAGL</sequence>
<protein>
    <submittedName>
        <fullName evidence="1">Uncharacterized protein</fullName>
    </submittedName>
</protein>
<evidence type="ECO:0000313" key="2">
    <source>
        <dbReference type="Proteomes" id="UP000041314"/>
    </source>
</evidence>
<proteinExistence type="predicted"/>
<organism evidence="1 2">
    <name type="scientific">Salmonella enterica subsp. enterica serovar Bovismorbificans</name>
    <dbReference type="NCBI Taxonomy" id="58097"/>
    <lineage>
        <taxon>Bacteria</taxon>
        <taxon>Pseudomonadati</taxon>
        <taxon>Pseudomonadota</taxon>
        <taxon>Gammaproteobacteria</taxon>
        <taxon>Enterobacterales</taxon>
        <taxon>Enterobacteriaceae</taxon>
        <taxon>Salmonella</taxon>
    </lineage>
</organism>
<evidence type="ECO:0000313" key="1">
    <source>
        <dbReference type="EMBL" id="CNU14661.1"/>
    </source>
</evidence>